<evidence type="ECO:0000256" key="1">
    <source>
        <dbReference type="ARBA" id="ARBA00005964"/>
    </source>
</evidence>
<evidence type="ECO:0000256" key="2">
    <source>
        <dbReference type="ARBA" id="ARBA00022801"/>
    </source>
</evidence>
<name>A0A3M7DSY7_HORWE</name>
<sequence>MLSSHTRLKNVASEVQTPDGVWLVARAPVSSAQLPMYGSMTATDPLFPTLDPPTALIIRDRAISAAVPFLALLTSSAIAGKPDHWYGPHTASQYEHSSEYSRHYAPTAASSPTTASCGYQGGDPTATVDAGVLHGTTTSLPAATASVNKFLGVPFAKSPPTRFAPPESPGSFSAPINATSWAPACIQQFTYPVAQQQFTELIFNTPAPPESEDCLYLNVYAPSTPAPTGGRAVMFWIYGGALEFGNAGQTTYDGSYYASYEDVIVVTTNYRTNVFGFPSSPELPEKGHNLGFLDQRFALDWVQRNIAQFGGSPDKVTIFGESAGGFSIDALLTSFPANSTPPFRGAILESGQYSYRPTRSESTSEPWDRLSAALGCPGEYSSNLTCLRAANASAIKKTIERQSLTFDPIPDGVTLVQSPAQQRLSGNIAYVPVMGGTNSQEGRLFTVGQNNTEAYLTGLFSIAPGNTSALVRAVEAAYPLGQNGLNTPYDQIAQVFTEYIFQCPQAKWANDSASIGIPTWRYYYNASFTNTQAFPGLGVYHASEIPIVFGTRQEVGTTTQEYALSNSMMNAWANFAKNPMRGPGWNPVSTGTAAQVLVGASSMQTGGQYLSFNGSVLSGTWNLGLWGNRGDAMSGGVTVIDQLEVDSRCRLFEPIYEMIAGTAPTPKRPPAPRHPLTTQDKIAKVTAQQEKAKQTVSCPPQAQVDPKIPSKKRSFPPPDELLLARHQSPADKKPARSHPPLTTQDKIRRVTAKERAKDGATKLGRPGSGTSKPLAAPTAALFAAIGKGRRAIADEKKKVAKVPMPRTSTTETLRTQEVSAVRFQKRQVLRKVTVRRTRRAERVALARANAVLRENKEVRKVWECDEVKEFLIWAGGAEVLGGEKLGKGDGREKLLCYVDKVDGLREKLEMLLRNGVLPGNAAGLQGFALVDLTGEETRESFRFMDLPKQLRANIYRWVVVESKFFVRPDSMMGREQPDLAMVSKQLRTEVLPIYYAENVFAIDLVPIEPTKAGAGNKGTAMGPMAGPLAVEKWAKVMQKGDWLKFIRHWVFDYAPRPGQGSLIQHMASSIALRIAGETYDDGSLMVSLRVAPPTGDGGLYSGNLQVHQDACCLMPGFQEFKQCAVSVTPSWLNKLVINLLDKAKIEGGVSAKMIVELSKVLEARVHALADFRCRKSMVRDGLAEKF</sequence>
<dbReference type="InterPro" id="IPR050654">
    <property type="entry name" value="AChE-related_enzymes"/>
</dbReference>
<comment type="similarity">
    <text evidence="1">Belongs to the type-B carboxylesterase/lipase family.</text>
</comment>
<dbReference type="GO" id="GO:0052689">
    <property type="term" value="F:carboxylic ester hydrolase activity"/>
    <property type="evidence" value="ECO:0007669"/>
    <property type="project" value="TreeGrafter"/>
</dbReference>
<evidence type="ECO:0000259" key="4">
    <source>
        <dbReference type="Pfam" id="PF00135"/>
    </source>
</evidence>
<dbReference type="SUPFAM" id="SSF53474">
    <property type="entry name" value="alpha/beta-Hydrolases"/>
    <property type="match status" value="1"/>
</dbReference>
<feature type="compositionally biased region" description="Basic and acidic residues" evidence="3">
    <location>
        <begin position="745"/>
        <end position="760"/>
    </location>
</feature>
<organism evidence="5 6">
    <name type="scientific">Hortaea werneckii</name>
    <name type="common">Black yeast</name>
    <name type="synonym">Cladosporium werneckii</name>
    <dbReference type="NCBI Taxonomy" id="91943"/>
    <lineage>
        <taxon>Eukaryota</taxon>
        <taxon>Fungi</taxon>
        <taxon>Dikarya</taxon>
        <taxon>Ascomycota</taxon>
        <taxon>Pezizomycotina</taxon>
        <taxon>Dothideomycetes</taxon>
        <taxon>Dothideomycetidae</taxon>
        <taxon>Mycosphaerellales</taxon>
        <taxon>Teratosphaeriaceae</taxon>
        <taxon>Hortaea</taxon>
    </lineage>
</organism>
<dbReference type="Proteomes" id="UP000269276">
    <property type="component" value="Unassembled WGS sequence"/>
</dbReference>
<dbReference type="VEuPathDB" id="FungiDB:BTJ68_10729"/>
<dbReference type="OrthoDB" id="408631at2759"/>
<dbReference type="PROSITE" id="PS00122">
    <property type="entry name" value="CARBOXYLESTERASE_B_1"/>
    <property type="match status" value="1"/>
</dbReference>
<comment type="caution">
    <text evidence="5">The sequence shown here is derived from an EMBL/GenBank/DDBJ whole genome shotgun (WGS) entry which is preliminary data.</text>
</comment>
<dbReference type="InterPro" id="IPR002018">
    <property type="entry name" value="CarbesteraseB"/>
</dbReference>
<evidence type="ECO:0000256" key="3">
    <source>
        <dbReference type="SAM" id="MobiDB-lite"/>
    </source>
</evidence>
<dbReference type="InterPro" id="IPR019819">
    <property type="entry name" value="Carboxylesterase_B_CS"/>
</dbReference>
<accession>A0A3M7DSY7</accession>
<feature type="domain" description="Carboxylesterase type B" evidence="4">
    <location>
        <begin position="124"/>
        <end position="590"/>
    </location>
</feature>
<dbReference type="PROSITE" id="PS00941">
    <property type="entry name" value="CARBOXYLESTERASE_B_2"/>
    <property type="match status" value="1"/>
</dbReference>
<evidence type="ECO:0000313" key="5">
    <source>
        <dbReference type="EMBL" id="RMY67469.1"/>
    </source>
</evidence>
<proteinExistence type="inferred from homology"/>
<dbReference type="InterPro" id="IPR029058">
    <property type="entry name" value="AB_hydrolase_fold"/>
</dbReference>
<dbReference type="PANTHER" id="PTHR43918">
    <property type="entry name" value="ACETYLCHOLINESTERASE"/>
    <property type="match status" value="1"/>
</dbReference>
<feature type="compositionally biased region" description="Polar residues" evidence="3">
    <location>
        <begin position="685"/>
        <end position="700"/>
    </location>
</feature>
<dbReference type="InterPro" id="IPR019826">
    <property type="entry name" value="Carboxylesterase_B_AS"/>
</dbReference>
<reference evidence="5 6" key="1">
    <citation type="journal article" date="2018" name="BMC Genomics">
        <title>Genomic evidence for intraspecific hybridization in a clonal and extremely halotolerant yeast.</title>
        <authorList>
            <person name="Gostincar C."/>
            <person name="Stajich J.E."/>
            <person name="Zupancic J."/>
            <person name="Zalar P."/>
            <person name="Gunde-Cimerman N."/>
        </authorList>
    </citation>
    <scope>NUCLEOTIDE SEQUENCE [LARGE SCALE GENOMIC DNA]</scope>
    <source>
        <strain evidence="5 6">EXF-2682</strain>
    </source>
</reference>
<protein>
    <recommendedName>
        <fullName evidence="4">Carboxylesterase type B domain-containing protein</fullName>
    </recommendedName>
</protein>
<feature type="region of interest" description="Disordered" evidence="3">
    <location>
        <begin position="685"/>
        <end position="774"/>
    </location>
</feature>
<dbReference type="PANTHER" id="PTHR43918:SF4">
    <property type="entry name" value="CARBOXYLIC ESTER HYDROLASE"/>
    <property type="match status" value="1"/>
</dbReference>
<dbReference type="Gene3D" id="3.40.50.1820">
    <property type="entry name" value="alpha/beta hydrolase"/>
    <property type="match status" value="1"/>
</dbReference>
<keyword evidence="2" id="KW-0378">Hydrolase</keyword>
<dbReference type="Pfam" id="PF00135">
    <property type="entry name" value="COesterase"/>
    <property type="match status" value="1"/>
</dbReference>
<dbReference type="EMBL" id="QWIP01000271">
    <property type="protein sequence ID" value="RMY67469.1"/>
    <property type="molecule type" value="Genomic_DNA"/>
</dbReference>
<dbReference type="AlphaFoldDB" id="A0A3M7DSY7"/>
<gene>
    <name evidence="5" type="ORF">D0863_07772</name>
</gene>
<evidence type="ECO:0000313" key="6">
    <source>
        <dbReference type="Proteomes" id="UP000269276"/>
    </source>
</evidence>